<dbReference type="GO" id="GO:0009697">
    <property type="term" value="P:salicylic acid biosynthetic process"/>
    <property type="evidence" value="ECO:0007669"/>
    <property type="project" value="TreeGrafter"/>
</dbReference>
<feature type="domain" description="Chorismate mutase" evidence="5">
    <location>
        <begin position="1"/>
        <end position="64"/>
    </location>
</feature>
<keyword evidence="3" id="KW-0732">Signal</keyword>
<dbReference type="InterPro" id="IPR002701">
    <property type="entry name" value="CM_II_prokaryot"/>
</dbReference>
<sequence>MAVAPLVAKSKWNSGAPVDDPAREQQILDDIGSRAKQAGLDAKLAKDFFQSQFDAGKIIQLQLHAKWRQQHLPNFDNAPDLGRDVRPVLDKLTPELIAALNELQTHLCDADIQRLLVQQSMQVFTAEWDQPTRERALAPLLCTKNA</sequence>
<evidence type="ECO:0000256" key="3">
    <source>
        <dbReference type="ARBA" id="ARBA00022729"/>
    </source>
</evidence>
<comment type="pathway">
    <text evidence="1">Metabolic intermediate biosynthesis; prephenate biosynthesis; prephenate from chorismate: step 1/1.</text>
</comment>
<gene>
    <name evidence="6" type="ORF">GCM10011396_29120</name>
</gene>
<dbReference type="GO" id="GO:0046417">
    <property type="term" value="P:chorismate metabolic process"/>
    <property type="evidence" value="ECO:0007669"/>
    <property type="project" value="InterPro"/>
</dbReference>
<dbReference type="InterPro" id="IPR051331">
    <property type="entry name" value="Chorismate_mutase-related"/>
</dbReference>
<evidence type="ECO:0000256" key="2">
    <source>
        <dbReference type="ARBA" id="ARBA00012404"/>
    </source>
</evidence>
<dbReference type="NCBIfam" id="TIGR01806">
    <property type="entry name" value="CM_mono2"/>
    <property type="match status" value="1"/>
</dbReference>
<keyword evidence="4" id="KW-0413">Isomerase</keyword>
<accession>A0A916UNV8</accession>
<dbReference type="Gene3D" id="1.20.59.10">
    <property type="entry name" value="Chorismate mutase"/>
    <property type="match status" value="1"/>
</dbReference>
<name>A0A916UNV8_9BURK</name>
<dbReference type="SUPFAM" id="SSF48600">
    <property type="entry name" value="Chorismate mutase II"/>
    <property type="match status" value="1"/>
</dbReference>
<dbReference type="GO" id="GO:0004106">
    <property type="term" value="F:chorismate mutase activity"/>
    <property type="evidence" value="ECO:0007669"/>
    <property type="project" value="UniProtKB-EC"/>
</dbReference>
<dbReference type="Proteomes" id="UP000637423">
    <property type="component" value="Unassembled WGS sequence"/>
</dbReference>
<keyword evidence="7" id="KW-1185">Reference proteome</keyword>
<dbReference type="AlphaFoldDB" id="A0A916UNV8"/>
<dbReference type="EC" id="5.4.99.5" evidence="2"/>
<dbReference type="InterPro" id="IPR036263">
    <property type="entry name" value="Chorismate_II_sf"/>
</dbReference>
<protein>
    <recommendedName>
        <fullName evidence="2">chorismate mutase</fullName>
        <ecNumber evidence="2">5.4.99.5</ecNumber>
    </recommendedName>
</protein>
<dbReference type="SMART" id="SM00830">
    <property type="entry name" value="CM_2"/>
    <property type="match status" value="1"/>
</dbReference>
<evidence type="ECO:0000313" key="6">
    <source>
        <dbReference type="EMBL" id="GGC79995.1"/>
    </source>
</evidence>
<organism evidence="6 7">
    <name type="scientific">Undibacterium terreum</name>
    <dbReference type="NCBI Taxonomy" id="1224302"/>
    <lineage>
        <taxon>Bacteria</taxon>
        <taxon>Pseudomonadati</taxon>
        <taxon>Pseudomonadota</taxon>
        <taxon>Betaproteobacteria</taxon>
        <taxon>Burkholderiales</taxon>
        <taxon>Oxalobacteraceae</taxon>
        <taxon>Undibacterium</taxon>
    </lineage>
</organism>
<evidence type="ECO:0000256" key="4">
    <source>
        <dbReference type="ARBA" id="ARBA00023235"/>
    </source>
</evidence>
<evidence type="ECO:0000256" key="1">
    <source>
        <dbReference type="ARBA" id="ARBA00004817"/>
    </source>
</evidence>
<comment type="caution">
    <text evidence="6">The sequence shown here is derived from an EMBL/GenBank/DDBJ whole genome shotgun (WGS) entry which is preliminary data.</text>
</comment>
<reference evidence="6" key="1">
    <citation type="journal article" date="2014" name="Int. J. Syst. Evol. Microbiol.">
        <title>Complete genome sequence of Corynebacterium casei LMG S-19264T (=DSM 44701T), isolated from a smear-ripened cheese.</title>
        <authorList>
            <consortium name="US DOE Joint Genome Institute (JGI-PGF)"/>
            <person name="Walter F."/>
            <person name="Albersmeier A."/>
            <person name="Kalinowski J."/>
            <person name="Ruckert C."/>
        </authorList>
    </citation>
    <scope>NUCLEOTIDE SEQUENCE</scope>
    <source>
        <strain evidence="6">CGMCC 1.10998</strain>
    </source>
</reference>
<dbReference type="PANTHER" id="PTHR38041:SF2">
    <property type="entry name" value="SECRETED CHORISMATE MUTASE"/>
    <property type="match status" value="1"/>
</dbReference>
<dbReference type="Pfam" id="PF01817">
    <property type="entry name" value="CM_2"/>
    <property type="match status" value="1"/>
</dbReference>
<dbReference type="InterPro" id="IPR036979">
    <property type="entry name" value="CM_dom_sf"/>
</dbReference>
<dbReference type="EMBL" id="BMED01000002">
    <property type="protein sequence ID" value="GGC79995.1"/>
    <property type="molecule type" value="Genomic_DNA"/>
</dbReference>
<dbReference type="PROSITE" id="PS51168">
    <property type="entry name" value="CHORISMATE_MUT_2"/>
    <property type="match status" value="1"/>
</dbReference>
<evidence type="ECO:0000313" key="7">
    <source>
        <dbReference type="Proteomes" id="UP000637423"/>
    </source>
</evidence>
<reference evidence="6" key="2">
    <citation type="submission" date="2020-09" db="EMBL/GenBank/DDBJ databases">
        <authorList>
            <person name="Sun Q."/>
            <person name="Zhou Y."/>
        </authorList>
    </citation>
    <scope>NUCLEOTIDE SEQUENCE</scope>
    <source>
        <strain evidence="6">CGMCC 1.10998</strain>
    </source>
</reference>
<dbReference type="PANTHER" id="PTHR38041">
    <property type="entry name" value="CHORISMATE MUTASE"/>
    <property type="match status" value="1"/>
</dbReference>
<dbReference type="InterPro" id="IPR008240">
    <property type="entry name" value="Chorismate_mutase_periplasmic"/>
</dbReference>
<proteinExistence type="predicted"/>
<evidence type="ECO:0000259" key="5">
    <source>
        <dbReference type="PROSITE" id="PS51168"/>
    </source>
</evidence>